<evidence type="ECO:0000256" key="7">
    <source>
        <dbReference type="ARBA" id="ARBA00047820"/>
    </source>
</evidence>
<dbReference type="PANTHER" id="PTHR12112:SF22">
    <property type="entry name" value="MANGANESE-DEPENDENT INORGANIC PYROPHOSPHATASE-RELATED"/>
    <property type="match status" value="1"/>
</dbReference>
<gene>
    <name evidence="10" type="ORF">J2Z71_001169</name>
</gene>
<keyword evidence="3" id="KW-0479">Metal-binding</keyword>
<evidence type="ECO:0000313" key="10">
    <source>
        <dbReference type="EMBL" id="MBP2025626.1"/>
    </source>
</evidence>
<dbReference type="InterPro" id="IPR028979">
    <property type="entry name" value="Ser_kin/Pase_Hpr-like_N_sf"/>
</dbReference>
<dbReference type="CDD" id="cd04597">
    <property type="entry name" value="CBS_pair_inorgPPase"/>
    <property type="match status" value="1"/>
</dbReference>
<dbReference type="SMART" id="SM00116">
    <property type="entry name" value="CBS"/>
    <property type="match status" value="2"/>
</dbReference>
<dbReference type="GO" id="GO:0004427">
    <property type="term" value="F:inorganic diphosphate phosphatase activity"/>
    <property type="evidence" value="ECO:0007669"/>
    <property type="project" value="UniProtKB-EC"/>
</dbReference>
<evidence type="ECO:0000256" key="8">
    <source>
        <dbReference type="PROSITE-ProRule" id="PRU00703"/>
    </source>
</evidence>
<feature type="domain" description="CBS" evidence="9">
    <location>
        <begin position="251"/>
        <end position="308"/>
    </location>
</feature>
<dbReference type="Pfam" id="PF02833">
    <property type="entry name" value="DHHA2"/>
    <property type="match status" value="1"/>
</dbReference>
<comment type="caution">
    <text evidence="10">The sequence shown here is derived from an EMBL/GenBank/DDBJ whole genome shotgun (WGS) entry which is preliminary data.</text>
</comment>
<sequence length="548" mass="61872">MKEEVFITGHRNPDSDSICAALAYAELKNKRGECNAIPIRLGELNQETKFILNYFGLEPPMYKDTIKPQVGDLSIDTAYSVSKDISLNKALNLIQNNNINSLIVVDENETLIGIVSLSNITKSYMDIWDDGILGRSKTTIDNIIEVLSAELIYKPEKIRNFENISVYAMEVGDVEETIHEGDIVIVGNRPEAQKDAIQRDISVLIITGGGKADEEALELAKKHGVNIISTEFNSYMTARLLPQSVPVSYVMTTEDLVYFHKDDYVEYVKVIMGKSRYRAYPIIDHKNRVVGSISRYHLISNRRKQLILVDHNEKNQSIPDIEVAEIKEIIDHHRVANISTTGPIYFRNEPVGSTSTIISRIYFEHGIRPSKKIAGILSAAIISDTLLFRSPTTTDTDRRMLDRMSKIAGIDIDKFAMEMFKAGTSLENKKPEDLLTSDVKLFTIEDEKVRIGQAFTMDLDNIGFIKKPLIERMEEMRKDYQEDLFVFILTDIFEERSEIIVSGKHSKAIADAFDGEVTDHSFIAPGVLSRKKQVVPRITQAISKAKSE</sequence>
<evidence type="ECO:0000256" key="5">
    <source>
        <dbReference type="ARBA" id="ARBA00023211"/>
    </source>
</evidence>
<keyword evidence="11" id="KW-1185">Reference proteome</keyword>
<dbReference type="SMART" id="SM01131">
    <property type="entry name" value="DHHA2"/>
    <property type="match status" value="1"/>
</dbReference>
<dbReference type="Gene3D" id="3.90.1640.10">
    <property type="entry name" value="inorganic pyrophosphatase (n-terminal core)"/>
    <property type="match status" value="1"/>
</dbReference>
<evidence type="ECO:0000256" key="1">
    <source>
        <dbReference type="ARBA" id="ARBA00001936"/>
    </source>
</evidence>
<comment type="cofactor">
    <cofactor evidence="1">
        <name>Mn(2+)</name>
        <dbReference type="ChEBI" id="CHEBI:29035"/>
    </cofactor>
</comment>
<keyword evidence="5" id="KW-0464">Manganese</keyword>
<dbReference type="EC" id="3.6.1.1" evidence="2"/>
<proteinExistence type="predicted"/>
<dbReference type="InterPro" id="IPR038763">
    <property type="entry name" value="DHH_sf"/>
</dbReference>
<dbReference type="Gene3D" id="3.40.1390.20">
    <property type="entry name" value="HprK N-terminal domain-like"/>
    <property type="match status" value="1"/>
</dbReference>
<dbReference type="InterPro" id="IPR038222">
    <property type="entry name" value="DHHA2_dom_sf"/>
</dbReference>
<dbReference type="InterPro" id="IPR010766">
    <property type="entry name" value="DRTGG"/>
</dbReference>
<dbReference type="Pfam" id="PF01368">
    <property type="entry name" value="DHH"/>
    <property type="match status" value="1"/>
</dbReference>
<evidence type="ECO:0000256" key="2">
    <source>
        <dbReference type="ARBA" id="ARBA00012146"/>
    </source>
</evidence>
<dbReference type="EMBL" id="JAGGLJ010000010">
    <property type="protein sequence ID" value="MBP2025626.1"/>
    <property type="molecule type" value="Genomic_DNA"/>
</dbReference>
<dbReference type="InterPro" id="IPR004097">
    <property type="entry name" value="DHHA2"/>
</dbReference>
<dbReference type="SUPFAM" id="SSF64182">
    <property type="entry name" value="DHH phosphoesterases"/>
    <property type="match status" value="1"/>
</dbReference>
<keyword evidence="4 10" id="KW-0378">Hydrolase</keyword>
<dbReference type="InterPro" id="IPR046342">
    <property type="entry name" value="CBS_dom_sf"/>
</dbReference>
<dbReference type="SUPFAM" id="SSF54631">
    <property type="entry name" value="CBS-domain pair"/>
    <property type="match status" value="1"/>
</dbReference>
<protein>
    <recommendedName>
        <fullName evidence="2">inorganic diphosphatase</fullName>
        <ecNumber evidence="2">3.6.1.1</ecNumber>
    </recommendedName>
    <alternativeName>
        <fullName evidence="6">Pyrophosphate phospho-hydrolase</fullName>
    </alternativeName>
</protein>
<dbReference type="Pfam" id="PF00571">
    <property type="entry name" value="CBS"/>
    <property type="match status" value="1"/>
</dbReference>
<dbReference type="PROSITE" id="PS51371">
    <property type="entry name" value="CBS"/>
    <property type="match status" value="2"/>
</dbReference>
<evidence type="ECO:0000256" key="3">
    <source>
        <dbReference type="ARBA" id="ARBA00022723"/>
    </source>
</evidence>
<evidence type="ECO:0000259" key="9">
    <source>
        <dbReference type="PROSITE" id="PS51371"/>
    </source>
</evidence>
<organism evidence="10 11">
    <name type="scientific">Peptoniphilus stercorisuis</name>
    <dbReference type="NCBI Taxonomy" id="1436965"/>
    <lineage>
        <taxon>Bacteria</taxon>
        <taxon>Bacillati</taxon>
        <taxon>Bacillota</taxon>
        <taxon>Tissierellia</taxon>
        <taxon>Tissierellales</taxon>
        <taxon>Peptoniphilaceae</taxon>
        <taxon>Peptoniphilus</taxon>
    </lineage>
</organism>
<dbReference type="Gene3D" id="3.10.310.20">
    <property type="entry name" value="DHHA2 domain"/>
    <property type="match status" value="1"/>
</dbReference>
<dbReference type="InterPro" id="IPR001667">
    <property type="entry name" value="DDH_dom"/>
</dbReference>
<evidence type="ECO:0000313" key="11">
    <source>
        <dbReference type="Proteomes" id="UP001519306"/>
    </source>
</evidence>
<dbReference type="NCBIfam" id="NF011443">
    <property type="entry name" value="PRK14869.1-5"/>
    <property type="match status" value="1"/>
</dbReference>
<dbReference type="PANTHER" id="PTHR12112">
    <property type="entry name" value="BNIP - RELATED"/>
    <property type="match status" value="1"/>
</dbReference>
<dbReference type="Pfam" id="PF07085">
    <property type="entry name" value="DRTGG"/>
    <property type="match status" value="1"/>
</dbReference>
<dbReference type="Gene3D" id="3.10.580.10">
    <property type="entry name" value="CBS-domain"/>
    <property type="match status" value="1"/>
</dbReference>
<dbReference type="RefSeq" id="WP_210060915.1">
    <property type="nucleotide sequence ID" value="NZ_JAGGLJ010000010.1"/>
</dbReference>
<dbReference type="NCBIfam" id="NF011441">
    <property type="entry name" value="PRK14869.1-3"/>
    <property type="match status" value="1"/>
</dbReference>
<evidence type="ECO:0000256" key="4">
    <source>
        <dbReference type="ARBA" id="ARBA00022801"/>
    </source>
</evidence>
<feature type="domain" description="CBS" evidence="9">
    <location>
        <begin position="74"/>
        <end position="131"/>
    </location>
</feature>
<dbReference type="Proteomes" id="UP001519306">
    <property type="component" value="Unassembled WGS sequence"/>
</dbReference>
<comment type="catalytic activity">
    <reaction evidence="7">
        <text>diphosphate + H2O = 2 phosphate + H(+)</text>
        <dbReference type="Rhea" id="RHEA:24576"/>
        <dbReference type="ChEBI" id="CHEBI:15377"/>
        <dbReference type="ChEBI" id="CHEBI:15378"/>
        <dbReference type="ChEBI" id="CHEBI:33019"/>
        <dbReference type="ChEBI" id="CHEBI:43474"/>
        <dbReference type="EC" id="3.6.1.1"/>
    </reaction>
</comment>
<dbReference type="SUPFAM" id="SSF75138">
    <property type="entry name" value="HprK N-terminal domain-like"/>
    <property type="match status" value="1"/>
</dbReference>
<evidence type="ECO:0000256" key="6">
    <source>
        <dbReference type="ARBA" id="ARBA00032535"/>
    </source>
</evidence>
<name>A0ABS4KED4_9FIRM</name>
<dbReference type="InterPro" id="IPR000644">
    <property type="entry name" value="CBS_dom"/>
</dbReference>
<keyword evidence="8" id="KW-0129">CBS domain</keyword>
<dbReference type="NCBIfam" id="NF011442">
    <property type="entry name" value="PRK14869.1-4"/>
    <property type="match status" value="1"/>
</dbReference>
<accession>A0ABS4KED4</accession>
<reference evidence="10 11" key="1">
    <citation type="submission" date="2021-03" db="EMBL/GenBank/DDBJ databases">
        <title>Genomic Encyclopedia of Type Strains, Phase IV (KMG-IV): sequencing the most valuable type-strain genomes for metagenomic binning, comparative biology and taxonomic classification.</title>
        <authorList>
            <person name="Goeker M."/>
        </authorList>
    </citation>
    <scope>NUCLEOTIDE SEQUENCE [LARGE SCALE GENOMIC DNA]</scope>
    <source>
        <strain evidence="10 11">DSM 27563</strain>
    </source>
</reference>